<dbReference type="AlphaFoldDB" id="A0A1Z5JA23"/>
<keyword evidence="3" id="KW-1185">Reference proteome</keyword>
<dbReference type="PANTHER" id="PTHR39948:SF1">
    <property type="entry name" value="GEO11419P1"/>
    <property type="match status" value="1"/>
</dbReference>
<reference evidence="2 3" key="1">
    <citation type="journal article" date="2015" name="Plant Cell">
        <title>Oil accumulation by the oleaginous diatom Fistulifera solaris as revealed by the genome and transcriptome.</title>
        <authorList>
            <person name="Tanaka T."/>
            <person name="Maeda Y."/>
            <person name="Veluchamy A."/>
            <person name="Tanaka M."/>
            <person name="Abida H."/>
            <person name="Marechal E."/>
            <person name="Bowler C."/>
            <person name="Muto M."/>
            <person name="Sunaga Y."/>
            <person name="Tanaka M."/>
            <person name="Yoshino T."/>
            <person name="Taniguchi T."/>
            <person name="Fukuda Y."/>
            <person name="Nemoto M."/>
            <person name="Matsumoto M."/>
            <person name="Wong P.S."/>
            <person name="Aburatani S."/>
            <person name="Fujibuchi W."/>
        </authorList>
    </citation>
    <scope>NUCLEOTIDE SEQUENCE [LARGE SCALE GENOMIC DNA]</scope>
    <source>
        <strain evidence="2 3">JPCC DA0580</strain>
    </source>
</reference>
<accession>A0A1Z5JA23</accession>
<dbReference type="PANTHER" id="PTHR39948">
    <property type="entry name" value="GEO11419P1"/>
    <property type="match status" value="1"/>
</dbReference>
<dbReference type="InParanoid" id="A0A1Z5JA23"/>
<name>A0A1Z5JA23_FISSO</name>
<comment type="caution">
    <text evidence="2">The sequence shown here is derived from an EMBL/GenBank/DDBJ whole genome shotgun (WGS) entry which is preliminary data.</text>
</comment>
<evidence type="ECO:0000313" key="3">
    <source>
        <dbReference type="Proteomes" id="UP000198406"/>
    </source>
</evidence>
<feature type="transmembrane region" description="Helical" evidence="1">
    <location>
        <begin position="7"/>
        <end position="31"/>
    </location>
</feature>
<proteinExistence type="predicted"/>
<keyword evidence="1" id="KW-0812">Transmembrane</keyword>
<dbReference type="OrthoDB" id="41840at2759"/>
<keyword evidence="1" id="KW-0472">Membrane</keyword>
<dbReference type="Proteomes" id="UP000198406">
    <property type="component" value="Unassembled WGS sequence"/>
</dbReference>
<sequence>MSKNIIFSILWMTVLFFIAWPIAIFCSWFWIVLQPFEACFGFVKPINDLLEKLLTWPRELGQAVMECKESFPNPF</sequence>
<evidence type="ECO:0000256" key="1">
    <source>
        <dbReference type="SAM" id="Phobius"/>
    </source>
</evidence>
<gene>
    <name evidence="2" type="ORF">FisN_31Hh037</name>
</gene>
<dbReference type="EMBL" id="BDSP01000026">
    <property type="protein sequence ID" value="GAX10830.1"/>
    <property type="molecule type" value="Genomic_DNA"/>
</dbReference>
<organism evidence="2 3">
    <name type="scientific">Fistulifera solaris</name>
    <name type="common">Oleaginous diatom</name>
    <dbReference type="NCBI Taxonomy" id="1519565"/>
    <lineage>
        <taxon>Eukaryota</taxon>
        <taxon>Sar</taxon>
        <taxon>Stramenopiles</taxon>
        <taxon>Ochrophyta</taxon>
        <taxon>Bacillariophyta</taxon>
        <taxon>Bacillariophyceae</taxon>
        <taxon>Bacillariophycidae</taxon>
        <taxon>Naviculales</taxon>
        <taxon>Naviculaceae</taxon>
        <taxon>Fistulifera</taxon>
    </lineage>
</organism>
<protein>
    <submittedName>
        <fullName evidence="2">Uncharacterized protein</fullName>
    </submittedName>
</protein>
<evidence type="ECO:0000313" key="2">
    <source>
        <dbReference type="EMBL" id="GAX10830.1"/>
    </source>
</evidence>
<keyword evidence="1" id="KW-1133">Transmembrane helix</keyword>